<dbReference type="Gene3D" id="6.10.250.690">
    <property type="match status" value="1"/>
</dbReference>
<keyword evidence="13" id="KW-1185">Reference proteome</keyword>
<dbReference type="GO" id="GO:0000156">
    <property type="term" value="F:phosphorelay response regulator activity"/>
    <property type="evidence" value="ECO:0007669"/>
    <property type="project" value="TreeGrafter"/>
</dbReference>
<feature type="domain" description="OmpR/PhoB-type" evidence="11">
    <location>
        <begin position="139"/>
        <end position="238"/>
    </location>
</feature>
<proteinExistence type="predicted"/>
<evidence type="ECO:0000256" key="9">
    <source>
        <dbReference type="PROSITE-ProRule" id="PRU01091"/>
    </source>
</evidence>
<dbReference type="PANTHER" id="PTHR48111:SF2">
    <property type="entry name" value="RESPONSE REGULATOR SAER"/>
    <property type="match status" value="1"/>
</dbReference>
<dbReference type="InterPro" id="IPR001789">
    <property type="entry name" value="Sig_transdc_resp-reg_receiver"/>
</dbReference>
<dbReference type="FunFam" id="1.10.10.10:FF:000018">
    <property type="entry name" value="DNA-binding response regulator ResD"/>
    <property type="match status" value="1"/>
</dbReference>
<dbReference type="AlphaFoldDB" id="A0AAX2ZDA1"/>
<reference evidence="12 13" key="1">
    <citation type="journal article" date="2023" name="Int. J. Syst. Evol. Microbiol.">
        <title>Terrisporobacter hibernicus sp. nov., isolated from bovine faeces in Northern Ireland.</title>
        <authorList>
            <person name="Mitchell M."/>
            <person name="Nguyen S.V."/>
            <person name="Connor M."/>
            <person name="Fairley D.J."/>
            <person name="Donoghue O."/>
            <person name="Marshall H."/>
            <person name="Koolman L."/>
            <person name="McMullan G."/>
            <person name="Schaffer K.E."/>
            <person name="McGrath J.W."/>
            <person name="Fanning S."/>
        </authorList>
    </citation>
    <scope>NUCLEOTIDE SEQUENCE [LARGE SCALE GENOMIC DNA]</scope>
    <source>
        <strain evidence="12 13">MCA3</strain>
    </source>
</reference>
<dbReference type="SMART" id="SM00448">
    <property type="entry name" value="REC"/>
    <property type="match status" value="1"/>
</dbReference>
<dbReference type="Pfam" id="PF00486">
    <property type="entry name" value="Trans_reg_C"/>
    <property type="match status" value="1"/>
</dbReference>
<dbReference type="InterPro" id="IPR036388">
    <property type="entry name" value="WH-like_DNA-bd_sf"/>
</dbReference>
<keyword evidence="2 8" id="KW-0597">Phosphoprotein</keyword>
<protein>
    <recommendedName>
        <fullName evidence="1">Stage 0 sporulation protein A homolog</fullName>
    </recommendedName>
</protein>
<evidence type="ECO:0000259" key="11">
    <source>
        <dbReference type="PROSITE" id="PS51755"/>
    </source>
</evidence>
<dbReference type="InterPro" id="IPR011006">
    <property type="entry name" value="CheY-like_superfamily"/>
</dbReference>
<dbReference type="SUPFAM" id="SSF52172">
    <property type="entry name" value="CheY-like"/>
    <property type="match status" value="1"/>
</dbReference>
<dbReference type="InterPro" id="IPR039420">
    <property type="entry name" value="WalR-like"/>
</dbReference>
<feature type="DNA-binding region" description="OmpR/PhoB-type" evidence="9">
    <location>
        <begin position="139"/>
        <end position="238"/>
    </location>
</feature>
<evidence type="ECO:0000256" key="6">
    <source>
        <dbReference type="ARBA" id="ARBA00023163"/>
    </source>
</evidence>
<dbReference type="Gene3D" id="1.10.10.10">
    <property type="entry name" value="Winged helix-like DNA-binding domain superfamily/Winged helix DNA-binding domain"/>
    <property type="match status" value="1"/>
</dbReference>
<evidence type="ECO:0000256" key="3">
    <source>
        <dbReference type="ARBA" id="ARBA00023012"/>
    </source>
</evidence>
<evidence type="ECO:0000259" key="10">
    <source>
        <dbReference type="PROSITE" id="PS50110"/>
    </source>
</evidence>
<keyword evidence="3" id="KW-0902">Two-component regulatory system</keyword>
<name>A0AAX2ZDA1_9FIRM</name>
<organism evidence="12 13">
    <name type="scientific">Terrisporobacter hibernicus</name>
    <dbReference type="NCBI Taxonomy" id="2813371"/>
    <lineage>
        <taxon>Bacteria</taxon>
        <taxon>Bacillati</taxon>
        <taxon>Bacillota</taxon>
        <taxon>Clostridia</taxon>
        <taxon>Peptostreptococcales</taxon>
        <taxon>Peptostreptococcaceae</taxon>
        <taxon>Terrisporobacter</taxon>
    </lineage>
</organism>
<dbReference type="PROSITE" id="PS50110">
    <property type="entry name" value="RESPONSE_REGULATORY"/>
    <property type="match status" value="1"/>
</dbReference>
<feature type="modified residue" description="4-aspartylphosphate" evidence="8">
    <location>
        <position position="53"/>
    </location>
</feature>
<dbReference type="CDD" id="cd17574">
    <property type="entry name" value="REC_OmpR"/>
    <property type="match status" value="1"/>
</dbReference>
<evidence type="ECO:0000256" key="5">
    <source>
        <dbReference type="ARBA" id="ARBA00023125"/>
    </source>
</evidence>
<evidence type="ECO:0000256" key="7">
    <source>
        <dbReference type="ARBA" id="ARBA00024867"/>
    </source>
</evidence>
<dbReference type="Gene3D" id="3.40.50.2300">
    <property type="match status" value="1"/>
</dbReference>
<dbReference type="PROSITE" id="PS51755">
    <property type="entry name" value="OMPR_PHOB"/>
    <property type="match status" value="1"/>
</dbReference>
<keyword evidence="4" id="KW-0805">Transcription regulation</keyword>
<evidence type="ECO:0000313" key="13">
    <source>
        <dbReference type="Proteomes" id="UP001198983"/>
    </source>
</evidence>
<dbReference type="CDD" id="cd00383">
    <property type="entry name" value="trans_reg_C"/>
    <property type="match status" value="1"/>
</dbReference>
<evidence type="ECO:0000256" key="1">
    <source>
        <dbReference type="ARBA" id="ARBA00018672"/>
    </source>
</evidence>
<dbReference type="Pfam" id="PF00072">
    <property type="entry name" value="Response_reg"/>
    <property type="match status" value="1"/>
</dbReference>
<dbReference type="Proteomes" id="UP001198983">
    <property type="component" value="Chromosome"/>
</dbReference>
<dbReference type="GO" id="GO:0006355">
    <property type="term" value="P:regulation of DNA-templated transcription"/>
    <property type="evidence" value="ECO:0007669"/>
    <property type="project" value="InterPro"/>
</dbReference>
<keyword evidence="5 9" id="KW-0238">DNA-binding</keyword>
<dbReference type="SMART" id="SM00862">
    <property type="entry name" value="Trans_reg_C"/>
    <property type="match status" value="1"/>
</dbReference>
<sequence length="240" mass="27727">MNKNILVVDDEKEIVDAIEFYLKPEGYNILKAYDGLQALEMIIENDVKLIIMDVMMPNMDGLKTTMKIREDKNIPIILLSAKSEDIDKVLGLNMGADDYITKPFNPLELTARVRSHLRRYINLGHIPNINLSPNIENKMIILRSGGLELNQETKSVTLDGDEVKITPIEYKILELLLSNQGRVFSSHELYERVWEEDAYNCEKTVAVHIRRIRQKIEIDSKNPKYLKVVWGIGYKIEKIK</sequence>
<dbReference type="KEGG" id="tem:JW646_11645"/>
<gene>
    <name evidence="12" type="ORF">JW646_11645</name>
</gene>
<keyword evidence="6" id="KW-0804">Transcription</keyword>
<dbReference type="InterPro" id="IPR016032">
    <property type="entry name" value="Sig_transdc_resp-reg_C-effctor"/>
</dbReference>
<dbReference type="InterPro" id="IPR001867">
    <property type="entry name" value="OmpR/PhoB-type_DNA-bd"/>
</dbReference>
<dbReference type="PANTHER" id="PTHR48111">
    <property type="entry name" value="REGULATOR OF RPOS"/>
    <property type="match status" value="1"/>
</dbReference>
<dbReference type="GO" id="GO:0032993">
    <property type="term" value="C:protein-DNA complex"/>
    <property type="evidence" value="ECO:0007669"/>
    <property type="project" value="TreeGrafter"/>
</dbReference>
<evidence type="ECO:0000256" key="2">
    <source>
        <dbReference type="ARBA" id="ARBA00022553"/>
    </source>
</evidence>
<comment type="function">
    <text evidence="7">May play the central regulatory role in sporulation. It may be an element of the effector pathway responsible for the activation of sporulation genes in response to nutritional stress. Spo0A may act in concert with spo0H (a sigma factor) to control the expression of some genes that are critical to the sporulation process.</text>
</comment>
<dbReference type="EMBL" id="CP081135">
    <property type="protein sequence ID" value="UEL46305.1"/>
    <property type="molecule type" value="Genomic_DNA"/>
</dbReference>
<dbReference type="GO" id="GO:0000976">
    <property type="term" value="F:transcription cis-regulatory region binding"/>
    <property type="evidence" value="ECO:0007669"/>
    <property type="project" value="TreeGrafter"/>
</dbReference>
<evidence type="ECO:0000256" key="8">
    <source>
        <dbReference type="PROSITE-ProRule" id="PRU00169"/>
    </source>
</evidence>
<accession>A0AAX2ZDA1</accession>
<dbReference type="FunFam" id="3.40.50.2300:FF:000001">
    <property type="entry name" value="DNA-binding response regulator PhoB"/>
    <property type="match status" value="1"/>
</dbReference>
<dbReference type="SUPFAM" id="SSF46894">
    <property type="entry name" value="C-terminal effector domain of the bipartite response regulators"/>
    <property type="match status" value="1"/>
</dbReference>
<feature type="domain" description="Response regulatory" evidence="10">
    <location>
        <begin position="4"/>
        <end position="117"/>
    </location>
</feature>
<dbReference type="RefSeq" id="WP_148558274.1">
    <property type="nucleotide sequence ID" value="NZ_CP081135.1"/>
</dbReference>
<dbReference type="GO" id="GO:0005829">
    <property type="term" value="C:cytosol"/>
    <property type="evidence" value="ECO:0007669"/>
    <property type="project" value="TreeGrafter"/>
</dbReference>
<evidence type="ECO:0000256" key="4">
    <source>
        <dbReference type="ARBA" id="ARBA00023015"/>
    </source>
</evidence>
<evidence type="ECO:0000313" key="12">
    <source>
        <dbReference type="EMBL" id="UEL46305.1"/>
    </source>
</evidence>